<dbReference type="Gene3D" id="2.160.20.70">
    <property type="match status" value="1"/>
</dbReference>
<evidence type="ECO:0000256" key="6">
    <source>
        <dbReference type="ARBA" id="ARBA00022707"/>
    </source>
</evidence>
<dbReference type="EMBL" id="LSRX01000323">
    <property type="protein sequence ID" value="OLQ00555.1"/>
    <property type="molecule type" value="Genomic_DNA"/>
</dbReference>
<dbReference type="GO" id="GO:0005929">
    <property type="term" value="C:cilium"/>
    <property type="evidence" value="ECO:0007669"/>
    <property type="project" value="TreeGrafter"/>
</dbReference>
<dbReference type="PROSITE" id="PS51329">
    <property type="entry name" value="C_CAP_COFACTOR_C"/>
    <property type="match status" value="1"/>
</dbReference>
<keyword evidence="5" id="KW-1003">Cell membrane</keyword>
<evidence type="ECO:0000256" key="10">
    <source>
        <dbReference type="ARBA" id="ARBA00023139"/>
    </source>
</evidence>
<evidence type="ECO:0000256" key="5">
    <source>
        <dbReference type="ARBA" id="ARBA00022475"/>
    </source>
</evidence>
<dbReference type="GO" id="GO:0006892">
    <property type="term" value="P:post-Golgi vesicle-mediated transport"/>
    <property type="evidence" value="ECO:0007669"/>
    <property type="project" value="TreeGrafter"/>
</dbReference>
<dbReference type="InterPro" id="IPR039093">
    <property type="entry name" value="XRP2"/>
</dbReference>
<name>A0A1Q9DZF1_SYMMI</name>
<evidence type="ECO:0000256" key="3">
    <source>
        <dbReference type="ARBA" id="ARBA00015771"/>
    </source>
</evidence>
<dbReference type="SMART" id="SM00673">
    <property type="entry name" value="CARP"/>
    <property type="match status" value="2"/>
</dbReference>
<keyword evidence="8" id="KW-0342">GTP-binding</keyword>
<dbReference type="InterPro" id="IPR006599">
    <property type="entry name" value="CARP_motif"/>
</dbReference>
<dbReference type="GO" id="GO:1990075">
    <property type="term" value="C:periciliary membrane compartment"/>
    <property type="evidence" value="ECO:0007669"/>
    <property type="project" value="TreeGrafter"/>
</dbReference>
<keyword evidence="13" id="KW-1185">Reference proteome</keyword>
<keyword evidence="11" id="KW-0449">Lipoprotein</keyword>
<comment type="similarity">
    <text evidence="2">Belongs to the TBCC family.</text>
</comment>
<evidence type="ECO:0000313" key="13">
    <source>
        <dbReference type="Proteomes" id="UP000186817"/>
    </source>
</evidence>
<comment type="subcellular location">
    <subcellularLocation>
        <location evidence="1">Cell membrane</location>
        <topology evidence="1">Lipid-anchor</topology>
        <orientation evidence="1">Cytoplasmic side</orientation>
    </subcellularLocation>
</comment>
<dbReference type="Gene3D" id="3.30.70.141">
    <property type="entry name" value="Nucleoside diphosphate kinase-like domain"/>
    <property type="match status" value="1"/>
</dbReference>
<comment type="caution">
    <text evidence="12">The sequence shown here is derived from an EMBL/GenBank/DDBJ whole genome shotgun (WGS) entry which is preliminary data.</text>
</comment>
<proteinExistence type="inferred from homology"/>
<dbReference type="Proteomes" id="UP000186817">
    <property type="component" value="Unassembled WGS sequence"/>
</dbReference>
<evidence type="ECO:0000256" key="2">
    <source>
        <dbReference type="ARBA" id="ARBA00008848"/>
    </source>
</evidence>
<dbReference type="InterPro" id="IPR012945">
    <property type="entry name" value="Tubulin-bd_cofactor_C_dom"/>
</dbReference>
<protein>
    <recommendedName>
        <fullName evidence="3">Protein XRP2</fullName>
    </recommendedName>
</protein>
<dbReference type="AlphaFoldDB" id="A0A1Q9DZF1"/>
<dbReference type="OrthoDB" id="194775at2759"/>
<keyword evidence="10" id="KW-0564">Palmitate</keyword>
<sequence>MECSFKLGTCVADFKQHLSVLPYLTADYSLRQVPKMGGCDSKSSKGSTAKPKAKPSKVKKKNLNPADYVFSKQTDAVLIRKEGSIDGEQFNLEECKNCDIFLLDTIATSFVDDCHNCRVFIGPVETSVFIRNCTNCSFVIACQQYRCRDCQDCKLSLYCGTEPIIESSQNMQFACFDFNYFSLRGQMARAGLKPWNNKWWMVYDFNKNEDKPNWGLLNQDEASSLLRLEACAAVVTPEELENERVVPITLGSRPWPTKETCFVVFLPDSETLVEAFLSKATAKWAICRARSMVLQEEQLKTFFAWAKEPKLASKCKGQEMTGIQVCGQDVQQQVQDALTLTGMATGTKNIRIIPEKETEALAKSFFETWKDEV</sequence>
<dbReference type="InterPro" id="IPR016098">
    <property type="entry name" value="CAP/MinC_C"/>
</dbReference>
<evidence type="ECO:0000256" key="11">
    <source>
        <dbReference type="ARBA" id="ARBA00023288"/>
    </source>
</evidence>
<dbReference type="GO" id="GO:0005525">
    <property type="term" value="F:GTP binding"/>
    <property type="evidence" value="ECO:0007669"/>
    <property type="project" value="UniProtKB-KW"/>
</dbReference>
<reference evidence="12 13" key="1">
    <citation type="submission" date="2016-02" db="EMBL/GenBank/DDBJ databases">
        <title>Genome analysis of coral dinoflagellate symbionts highlights evolutionary adaptations to a symbiotic lifestyle.</title>
        <authorList>
            <person name="Aranda M."/>
            <person name="Li Y."/>
            <person name="Liew Y.J."/>
            <person name="Baumgarten S."/>
            <person name="Simakov O."/>
            <person name="Wilson M."/>
            <person name="Piel J."/>
            <person name="Ashoor H."/>
            <person name="Bougouffa S."/>
            <person name="Bajic V.B."/>
            <person name="Ryu T."/>
            <person name="Ravasi T."/>
            <person name="Bayer T."/>
            <person name="Micklem G."/>
            <person name="Kim H."/>
            <person name="Bhak J."/>
            <person name="Lajeunesse T.C."/>
            <person name="Voolstra C.R."/>
        </authorList>
    </citation>
    <scope>NUCLEOTIDE SEQUENCE [LARGE SCALE GENOMIC DNA]</scope>
    <source>
        <strain evidence="12 13">CCMP2467</strain>
    </source>
</reference>
<keyword evidence="6" id="KW-0519">Myristate</keyword>
<evidence type="ECO:0000256" key="9">
    <source>
        <dbReference type="ARBA" id="ARBA00023136"/>
    </source>
</evidence>
<evidence type="ECO:0000256" key="8">
    <source>
        <dbReference type="ARBA" id="ARBA00023134"/>
    </source>
</evidence>
<dbReference type="GO" id="GO:0005096">
    <property type="term" value="F:GTPase activator activity"/>
    <property type="evidence" value="ECO:0007669"/>
    <property type="project" value="UniProtKB-KW"/>
</dbReference>
<gene>
    <name evidence="12" type="primary">Rp2</name>
    <name evidence="12" type="ORF">AK812_SmicGene16741</name>
</gene>
<organism evidence="12 13">
    <name type="scientific">Symbiodinium microadriaticum</name>
    <name type="common">Dinoflagellate</name>
    <name type="synonym">Zooxanthella microadriatica</name>
    <dbReference type="NCBI Taxonomy" id="2951"/>
    <lineage>
        <taxon>Eukaryota</taxon>
        <taxon>Sar</taxon>
        <taxon>Alveolata</taxon>
        <taxon>Dinophyceae</taxon>
        <taxon>Suessiales</taxon>
        <taxon>Symbiodiniaceae</taxon>
        <taxon>Symbiodinium</taxon>
    </lineage>
</organism>
<evidence type="ECO:0000256" key="4">
    <source>
        <dbReference type="ARBA" id="ARBA00022468"/>
    </source>
</evidence>
<dbReference type="PANTHER" id="PTHR15440">
    <property type="entry name" value="XRP2 PROTEIN"/>
    <property type="match status" value="1"/>
</dbReference>
<dbReference type="InterPro" id="IPR017901">
    <property type="entry name" value="C-CAP_CF_C-like"/>
</dbReference>
<dbReference type="Pfam" id="PF07986">
    <property type="entry name" value="TBCC"/>
    <property type="match status" value="1"/>
</dbReference>
<evidence type="ECO:0000256" key="7">
    <source>
        <dbReference type="ARBA" id="ARBA00022741"/>
    </source>
</evidence>
<dbReference type="OMA" id="NIRIIPE"/>
<accession>A0A1Q9DZF1</accession>
<dbReference type="InterPro" id="IPR036850">
    <property type="entry name" value="NDK-like_dom_sf"/>
</dbReference>
<keyword evidence="4" id="KW-0343">GTPase activation</keyword>
<evidence type="ECO:0000256" key="1">
    <source>
        <dbReference type="ARBA" id="ARBA00004342"/>
    </source>
</evidence>
<keyword evidence="7" id="KW-0547">Nucleotide-binding</keyword>
<keyword evidence="9" id="KW-0472">Membrane</keyword>
<dbReference type="PANTHER" id="PTHR15440:SF0">
    <property type="entry name" value="PROTEIN XRP2"/>
    <property type="match status" value="1"/>
</dbReference>
<evidence type="ECO:0000313" key="12">
    <source>
        <dbReference type="EMBL" id="OLQ00555.1"/>
    </source>
</evidence>